<dbReference type="AlphaFoldDB" id="A0A318S2S1"/>
<organism evidence="2 3">
    <name type="scientific">Deinococcus yavapaiensis KR-236</name>
    <dbReference type="NCBI Taxonomy" id="694435"/>
    <lineage>
        <taxon>Bacteria</taxon>
        <taxon>Thermotogati</taxon>
        <taxon>Deinococcota</taxon>
        <taxon>Deinococci</taxon>
        <taxon>Deinococcales</taxon>
        <taxon>Deinococcaceae</taxon>
        <taxon>Deinococcus</taxon>
    </lineage>
</organism>
<evidence type="ECO:0000313" key="2">
    <source>
        <dbReference type="EMBL" id="PYE52831.1"/>
    </source>
</evidence>
<gene>
    <name evidence="2" type="ORF">DES52_1111</name>
</gene>
<comment type="caution">
    <text evidence="2">The sequence shown here is derived from an EMBL/GenBank/DDBJ whole genome shotgun (WGS) entry which is preliminary data.</text>
</comment>
<evidence type="ECO:0000313" key="3">
    <source>
        <dbReference type="Proteomes" id="UP000248326"/>
    </source>
</evidence>
<feature type="transmembrane region" description="Helical" evidence="1">
    <location>
        <begin position="21"/>
        <end position="42"/>
    </location>
</feature>
<keyword evidence="3" id="KW-1185">Reference proteome</keyword>
<keyword evidence="1" id="KW-0472">Membrane</keyword>
<sequence length="308" mass="32362">MQGRTGARTSTPNGGKLHRKVLTIITATFFSSTLVALAGGSAPTSSGATTPAGQGALKLTTTLAGKTALPTRVHWVARIDMPSADVPQFPANLVDHVDFKIDGVTRWVSKAFPYTYAGWGNYLVTTFLTPGKHTFTTEVTSTDGRKASETVVASVSKPSAPPAALAGRWMIQRKGFPVDAAGNSLDGRWDLVFDEIGAWVLDPTGSGAVDGVRIEGDTVILYGGITMGPRELGVSAYGHKDIVGGLCGNGGETVLRVFDATFKWSVQGDKLTLRAINPACMGEEVNLWTGTWTRTSGGAPRGPLLLGK</sequence>
<keyword evidence="1" id="KW-1133">Transmembrane helix</keyword>
<reference evidence="2 3" key="1">
    <citation type="submission" date="2018-06" db="EMBL/GenBank/DDBJ databases">
        <title>Genomic Encyclopedia of Type Strains, Phase IV (KMG-IV): sequencing the most valuable type-strain genomes for metagenomic binning, comparative biology and taxonomic classification.</title>
        <authorList>
            <person name="Goeker M."/>
        </authorList>
    </citation>
    <scope>NUCLEOTIDE SEQUENCE [LARGE SCALE GENOMIC DNA]</scope>
    <source>
        <strain evidence="2 3">DSM 18048</strain>
    </source>
</reference>
<protein>
    <submittedName>
        <fullName evidence="2">Uncharacterized protein</fullName>
    </submittedName>
</protein>
<dbReference type="RefSeq" id="WP_146237299.1">
    <property type="nucleotide sequence ID" value="NZ_QJSX01000011.1"/>
</dbReference>
<keyword evidence="1" id="KW-0812">Transmembrane</keyword>
<proteinExistence type="predicted"/>
<evidence type="ECO:0000256" key="1">
    <source>
        <dbReference type="SAM" id="Phobius"/>
    </source>
</evidence>
<dbReference type="Proteomes" id="UP000248326">
    <property type="component" value="Unassembled WGS sequence"/>
</dbReference>
<name>A0A318S2S1_9DEIO</name>
<accession>A0A318S2S1</accession>
<dbReference type="EMBL" id="QJSX01000011">
    <property type="protein sequence ID" value="PYE52831.1"/>
    <property type="molecule type" value="Genomic_DNA"/>
</dbReference>